<dbReference type="Gene3D" id="3.30.30.10">
    <property type="entry name" value="Knottin, scorpion toxin-like"/>
    <property type="match status" value="1"/>
</dbReference>
<feature type="signal peptide" evidence="1">
    <location>
        <begin position="1"/>
        <end position="23"/>
    </location>
</feature>
<dbReference type="Proteomes" id="UP000244336">
    <property type="component" value="Chromosome 8"/>
</dbReference>
<sequence length="83" mass="9024">MDPSPRNLSAVVFLLLVIGTAEMASVGAYTYCTHLSGSFHGLCVNDFYQCTDTCLAESPDNVDGACYDFPPRCYCVTECLNII</sequence>
<reference evidence="3 4" key="1">
    <citation type="submission" date="2018-04" db="EMBL/GenBank/DDBJ databases">
        <title>WGS assembly of Panicum hallii var. hallii HAL2.</title>
        <authorList>
            <person name="Lovell J."/>
            <person name="Jenkins J."/>
            <person name="Lowry D."/>
            <person name="Mamidi S."/>
            <person name="Sreedasyam A."/>
            <person name="Weng X."/>
            <person name="Barry K."/>
            <person name="Bonette J."/>
            <person name="Campitelli B."/>
            <person name="Daum C."/>
            <person name="Gordon S."/>
            <person name="Gould B."/>
            <person name="Lipzen A."/>
            <person name="MacQueen A."/>
            <person name="Palacio-Mejia J."/>
            <person name="Plott C."/>
            <person name="Shakirov E."/>
            <person name="Shu S."/>
            <person name="Yoshinaga Y."/>
            <person name="Zane M."/>
            <person name="Rokhsar D."/>
            <person name="Grimwood J."/>
            <person name="Schmutz J."/>
            <person name="Juenger T."/>
        </authorList>
    </citation>
    <scope>NUCLEOTIDE SEQUENCE [LARGE SCALE GENOMIC DNA]</scope>
    <source>
        <strain evidence="4">cv. HAL2</strain>
    </source>
</reference>
<dbReference type="Gramene" id="PUZ43664">
    <property type="protein sequence ID" value="PUZ43664"/>
    <property type="gene ID" value="GQ55_8G026000"/>
</dbReference>
<dbReference type="EMBL" id="CM009756">
    <property type="protein sequence ID" value="PUZ43664.1"/>
    <property type="molecule type" value="Genomic_DNA"/>
</dbReference>
<dbReference type="Pfam" id="PF00304">
    <property type="entry name" value="Gamma-thionin"/>
    <property type="match status" value="1"/>
</dbReference>
<evidence type="ECO:0000259" key="2">
    <source>
        <dbReference type="Pfam" id="PF00304"/>
    </source>
</evidence>
<dbReference type="InterPro" id="IPR036574">
    <property type="entry name" value="Scorpion_toxin-like_sf"/>
</dbReference>
<accession>A0A2T7CK06</accession>
<proteinExistence type="predicted"/>
<gene>
    <name evidence="3" type="ORF">GQ55_8G026000</name>
</gene>
<dbReference type="OrthoDB" id="701895at2759"/>
<evidence type="ECO:0000256" key="1">
    <source>
        <dbReference type="SAM" id="SignalP"/>
    </source>
</evidence>
<keyword evidence="4" id="KW-1185">Reference proteome</keyword>
<feature type="domain" description="Knottins-like" evidence="2">
    <location>
        <begin position="31"/>
        <end position="79"/>
    </location>
</feature>
<evidence type="ECO:0000313" key="4">
    <source>
        <dbReference type="Proteomes" id="UP000244336"/>
    </source>
</evidence>
<dbReference type="AlphaFoldDB" id="A0A2T7CK06"/>
<keyword evidence="1" id="KW-0732">Signal</keyword>
<organism evidence="3 4">
    <name type="scientific">Panicum hallii var. hallii</name>
    <dbReference type="NCBI Taxonomy" id="1504633"/>
    <lineage>
        <taxon>Eukaryota</taxon>
        <taxon>Viridiplantae</taxon>
        <taxon>Streptophyta</taxon>
        <taxon>Embryophyta</taxon>
        <taxon>Tracheophyta</taxon>
        <taxon>Spermatophyta</taxon>
        <taxon>Magnoliopsida</taxon>
        <taxon>Liliopsida</taxon>
        <taxon>Poales</taxon>
        <taxon>Poaceae</taxon>
        <taxon>PACMAD clade</taxon>
        <taxon>Panicoideae</taxon>
        <taxon>Panicodae</taxon>
        <taxon>Paniceae</taxon>
        <taxon>Panicinae</taxon>
        <taxon>Panicum</taxon>
        <taxon>Panicum sect. Panicum</taxon>
    </lineage>
</organism>
<dbReference type="InterPro" id="IPR003614">
    <property type="entry name" value="Knottins"/>
</dbReference>
<name>A0A2T7CK06_9POAL</name>
<protein>
    <recommendedName>
        <fullName evidence="2">Knottins-like domain-containing protein</fullName>
    </recommendedName>
</protein>
<evidence type="ECO:0000313" key="3">
    <source>
        <dbReference type="EMBL" id="PUZ43664.1"/>
    </source>
</evidence>
<dbReference type="SUPFAM" id="SSF57095">
    <property type="entry name" value="Scorpion toxin-like"/>
    <property type="match status" value="1"/>
</dbReference>
<feature type="chain" id="PRO_5015500084" description="Knottins-like domain-containing protein" evidence="1">
    <location>
        <begin position="24"/>
        <end position="83"/>
    </location>
</feature>